<dbReference type="RefSeq" id="WP_073298909.1">
    <property type="nucleotide sequence ID" value="NZ_FQXA01000001.1"/>
</dbReference>
<dbReference type="InterPro" id="IPR009061">
    <property type="entry name" value="DNA-bd_dom_put_sf"/>
</dbReference>
<dbReference type="GO" id="GO:0003700">
    <property type="term" value="F:DNA-binding transcription factor activity"/>
    <property type="evidence" value="ECO:0007669"/>
    <property type="project" value="InterPro"/>
</dbReference>
<sequence>MRIGELSTAAEVDVETIRYYEKIDLMPAPERGANGYRSYSSRQLAQLTFIRHCRALDIGLADIRRLLEFSNHPDASCGDINLLIDEQLERVRTRLGNLHALERQLQELRSCCTGDSAMHGCGILNELSSTPMAGDGGGEKTQP</sequence>
<accession>A0A1M5KEI1</accession>
<dbReference type="Gene3D" id="1.10.1660.10">
    <property type="match status" value="1"/>
</dbReference>
<dbReference type="CDD" id="cd04784">
    <property type="entry name" value="HTH_CadR-PbrR"/>
    <property type="match status" value="1"/>
</dbReference>
<dbReference type="SUPFAM" id="SSF46955">
    <property type="entry name" value="Putative DNA-binding domain"/>
    <property type="match status" value="1"/>
</dbReference>
<evidence type="ECO:0000259" key="2">
    <source>
        <dbReference type="PROSITE" id="PS50937"/>
    </source>
</evidence>
<dbReference type="PRINTS" id="PR00040">
    <property type="entry name" value="HTHMERR"/>
</dbReference>
<dbReference type="InterPro" id="IPR000551">
    <property type="entry name" value="MerR-type_HTH_dom"/>
</dbReference>
<dbReference type="EMBL" id="FQXA01000001">
    <property type="protein sequence ID" value="SHG51020.1"/>
    <property type="molecule type" value="Genomic_DNA"/>
</dbReference>
<proteinExistence type="predicted"/>
<dbReference type="PANTHER" id="PTHR30204:SF92">
    <property type="entry name" value="HTH-TYPE TRANSCRIPTIONAL REGULATOR ZNTR"/>
    <property type="match status" value="1"/>
</dbReference>
<evidence type="ECO:0000256" key="1">
    <source>
        <dbReference type="ARBA" id="ARBA00023125"/>
    </source>
</evidence>
<evidence type="ECO:0000313" key="3">
    <source>
        <dbReference type="EMBL" id="SHG51020.1"/>
    </source>
</evidence>
<gene>
    <name evidence="3" type="ORF">SAMN02744645_0424</name>
</gene>
<dbReference type="GO" id="GO:0046872">
    <property type="term" value="F:metal ion binding"/>
    <property type="evidence" value="ECO:0007669"/>
    <property type="project" value="InterPro"/>
</dbReference>
<dbReference type="Proteomes" id="UP000184000">
    <property type="component" value="Unassembled WGS sequence"/>
</dbReference>
<dbReference type="Pfam" id="PF13411">
    <property type="entry name" value="MerR_1"/>
    <property type="match status" value="1"/>
</dbReference>
<dbReference type="SMART" id="SM00422">
    <property type="entry name" value="HTH_MERR"/>
    <property type="match status" value="1"/>
</dbReference>
<dbReference type="GO" id="GO:0003677">
    <property type="term" value="F:DNA binding"/>
    <property type="evidence" value="ECO:0007669"/>
    <property type="project" value="UniProtKB-KW"/>
</dbReference>
<dbReference type="InterPro" id="IPR011791">
    <property type="entry name" value="CadR-PbrR"/>
</dbReference>
<keyword evidence="1" id="KW-0238">DNA-binding</keyword>
<feature type="domain" description="HTH merR-type" evidence="2">
    <location>
        <begin position="1"/>
        <end position="69"/>
    </location>
</feature>
<dbReference type="PROSITE" id="PS50937">
    <property type="entry name" value="HTH_MERR_2"/>
    <property type="match status" value="1"/>
</dbReference>
<evidence type="ECO:0000313" key="4">
    <source>
        <dbReference type="Proteomes" id="UP000184000"/>
    </source>
</evidence>
<dbReference type="InterPro" id="IPR047057">
    <property type="entry name" value="MerR_fam"/>
</dbReference>
<dbReference type="GO" id="GO:0045893">
    <property type="term" value="P:positive regulation of DNA-templated transcription"/>
    <property type="evidence" value="ECO:0007669"/>
    <property type="project" value="InterPro"/>
</dbReference>
<dbReference type="PANTHER" id="PTHR30204">
    <property type="entry name" value="REDOX-CYCLING DRUG-SENSING TRANSCRIPTIONAL ACTIVATOR SOXR"/>
    <property type="match status" value="1"/>
</dbReference>
<organism evidence="3 4">
    <name type="scientific">Stutzerimonas xanthomarina DSM 18231</name>
    <dbReference type="NCBI Taxonomy" id="1403346"/>
    <lineage>
        <taxon>Bacteria</taxon>
        <taxon>Pseudomonadati</taxon>
        <taxon>Pseudomonadota</taxon>
        <taxon>Gammaproteobacteria</taxon>
        <taxon>Pseudomonadales</taxon>
        <taxon>Pseudomonadaceae</taxon>
        <taxon>Stutzerimonas</taxon>
    </lineage>
</organism>
<name>A0A1M5KEI1_9GAMM</name>
<protein>
    <submittedName>
        <fullName evidence="3">Cd(II)/Pb(II)-responsive transcriptional regulator</fullName>
    </submittedName>
</protein>
<reference evidence="3 4" key="1">
    <citation type="submission" date="2016-11" db="EMBL/GenBank/DDBJ databases">
        <authorList>
            <person name="Jaros S."/>
            <person name="Januszkiewicz K."/>
            <person name="Wedrychowicz H."/>
        </authorList>
    </citation>
    <scope>NUCLEOTIDE SEQUENCE [LARGE SCALE GENOMIC DNA]</scope>
    <source>
        <strain evidence="3 4">DSM 18231</strain>
    </source>
</reference>
<dbReference type="AlphaFoldDB" id="A0A1M5KEI1"/>